<dbReference type="Pfam" id="PF01926">
    <property type="entry name" value="MMR_HSR1"/>
    <property type="match status" value="1"/>
</dbReference>
<reference evidence="4 5" key="1">
    <citation type="submission" date="2024-07" db="EMBL/GenBank/DDBJ databases">
        <title>Section-level genome sequencing and comparative genomics of Aspergillus sections Usti and Cavernicolus.</title>
        <authorList>
            <consortium name="Lawrence Berkeley National Laboratory"/>
            <person name="Nybo J.L."/>
            <person name="Vesth T.C."/>
            <person name="Theobald S."/>
            <person name="Frisvad J.C."/>
            <person name="Larsen T.O."/>
            <person name="Kjaerboelling I."/>
            <person name="Rothschild-Mancinelli K."/>
            <person name="Lyhne E.K."/>
            <person name="Kogle M.E."/>
            <person name="Barry K."/>
            <person name="Clum A."/>
            <person name="Na H."/>
            <person name="Ledsgaard L."/>
            <person name="Lin J."/>
            <person name="Lipzen A."/>
            <person name="Kuo A."/>
            <person name="Riley R."/>
            <person name="Mondo S."/>
            <person name="Labutti K."/>
            <person name="Haridas S."/>
            <person name="Pangalinan J."/>
            <person name="Salamov A.A."/>
            <person name="Simmons B.A."/>
            <person name="Magnuson J.K."/>
            <person name="Chen J."/>
            <person name="Drula E."/>
            <person name="Henrissat B."/>
            <person name="Wiebenga A."/>
            <person name="Lubbers R.J."/>
            <person name="Gomes A.C."/>
            <person name="Makela M.R."/>
            <person name="Stajich J."/>
            <person name="Grigoriev I.V."/>
            <person name="Mortensen U.H."/>
            <person name="De Vries R.P."/>
            <person name="Baker S.E."/>
            <person name="Andersen M.R."/>
        </authorList>
    </citation>
    <scope>NUCLEOTIDE SEQUENCE [LARGE SCALE GENOMIC DNA]</scope>
    <source>
        <strain evidence="4 5">CBS 209.92</strain>
    </source>
</reference>
<evidence type="ECO:0000313" key="5">
    <source>
        <dbReference type="Proteomes" id="UP001610563"/>
    </source>
</evidence>
<evidence type="ECO:0000256" key="1">
    <source>
        <dbReference type="SAM" id="Coils"/>
    </source>
</evidence>
<proteinExistence type="predicted"/>
<feature type="region of interest" description="Disordered" evidence="2">
    <location>
        <begin position="1"/>
        <end position="26"/>
    </location>
</feature>
<evidence type="ECO:0000259" key="3">
    <source>
        <dbReference type="Pfam" id="PF01926"/>
    </source>
</evidence>
<evidence type="ECO:0000256" key="2">
    <source>
        <dbReference type="SAM" id="MobiDB-lite"/>
    </source>
</evidence>
<organism evidence="4 5">
    <name type="scientific">Aspergillus keveii</name>
    <dbReference type="NCBI Taxonomy" id="714993"/>
    <lineage>
        <taxon>Eukaryota</taxon>
        <taxon>Fungi</taxon>
        <taxon>Dikarya</taxon>
        <taxon>Ascomycota</taxon>
        <taxon>Pezizomycotina</taxon>
        <taxon>Eurotiomycetes</taxon>
        <taxon>Eurotiomycetidae</taxon>
        <taxon>Eurotiales</taxon>
        <taxon>Aspergillaceae</taxon>
        <taxon>Aspergillus</taxon>
        <taxon>Aspergillus subgen. Nidulantes</taxon>
    </lineage>
</organism>
<dbReference type="InterPro" id="IPR006073">
    <property type="entry name" value="GTP-bd"/>
</dbReference>
<protein>
    <recommendedName>
        <fullName evidence="3">G domain-containing protein</fullName>
    </recommendedName>
</protein>
<evidence type="ECO:0000313" key="4">
    <source>
        <dbReference type="EMBL" id="KAL2797404.1"/>
    </source>
</evidence>
<dbReference type="CDD" id="cd00882">
    <property type="entry name" value="Ras_like_GTPase"/>
    <property type="match status" value="1"/>
</dbReference>
<dbReference type="Proteomes" id="UP001610563">
    <property type="component" value="Unassembled WGS sequence"/>
</dbReference>
<feature type="coiled-coil region" evidence="1">
    <location>
        <begin position="243"/>
        <end position="353"/>
    </location>
</feature>
<dbReference type="Gene3D" id="3.40.50.300">
    <property type="entry name" value="P-loop containing nucleotide triphosphate hydrolases"/>
    <property type="match status" value="1"/>
</dbReference>
<gene>
    <name evidence="4" type="ORF">BJX66DRAFT_335022</name>
</gene>
<name>A0ABR4GED2_9EURO</name>
<comment type="caution">
    <text evidence="4">The sequence shown here is derived from an EMBL/GenBank/DDBJ whole genome shotgun (WGS) entry which is preliminary data.</text>
</comment>
<dbReference type="SUPFAM" id="SSF52540">
    <property type="entry name" value="P-loop containing nucleoside triphosphate hydrolases"/>
    <property type="match status" value="1"/>
</dbReference>
<dbReference type="EMBL" id="JBFTWV010000019">
    <property type="protein sequence ID" value="KAL2797404.1"/>
    <property type="molecule type" value="Genomic_DNA"/>
</dbReference>
<sequence length="615" mass="70061">MAQHVRCPYGPPLERPTESPLTHTANDSPNDVFIAVMGVTGSGKSSFISRCSGKVVKVGHQLEACTTHVDVYAYEVSPVQTVYLIDTPGFDDTNRSDTEVLKEIARWLVASYKGKILLNGIIYLHRITDIRMQGSARKNLLMFRQLCGENALKRVVLVTTMWDKVPEDEASKREKELIDTPEFWGWMLEKGSSCQRHYNTEDSARIIVSDLASHAVPVTTALQAQMVDEKKKLGETSAGQELQSEMNKEKAKWAQERREIEDQLRLAIEQRDHEAEEMMREERDRYTKMIQKVENDTETLKATMNKLLAERDERVAEMETMLKLQQVEYNKQLAGIRDRQSQLEKENAELLARQQPKRSSKGRLLLQEDQSIMSRGRNNSGVHYSLAIRHGDFVCIGPHYTSSSAKQPEETKDGCPIKLVSFGDTYDPLVWSWIAHYPGSGWSEQLGLAYQGLWNDIHGRGLKDLELCALGPDKTYYAKWKTGHWTANVSEEIKKVLVRAHKHGGVIKAIALGYGGSYVITWGKAEYTSEMLFETSMDLKGYYGNFNHQRWFRGAGITAVALDISNPTDYILVYINSSKKASLARYISNNKSQEEINEWWLRDQLHALENKLEKM</sequence>
<keyword evidence="5" id="KW-1185">Reference proteome</keyword>
<keyword evidence="1" id="KW-0175">Coiled coil</keyword>
<feature type="domain" description="G" evidence="3">
    <location>
        <begin position="34"/>
        <end position="96"/>
    </location>
</feature>
<dbReference type="InterPro" id="IPR027417">
    <property type="entry name" value="P-loop_NTPase"/>
</dbReference>
<accession>A0ABR4GED2</accession>